<dbReference type="InterPro" id="IPR014043">
    <property type="entry name" value="Acyl_transferase_dom"/>
</dbReference>
<keyword evidence="12" id="KW-1185">Reference proteome</keyword>
<accession>A0AAE9ZWS5</accession>
<dbReference type="Pfam" id="PF00550">
    <property type="entry name" value="PP-binding"/>
    <property type="match status" value="2"/>
</dbReference>
<dbReference type="InterPro" id="IPR036291">
    <property type="entry name" value="NAD(P)-bd_dom_sf"/>
</dbReference>
<dbReference type="KEGG" id="slom:PXH66_02500"/>
<dbReference type="InterPro" id="IPR040097">
    <property type="entry name" value="FAAL/FAAC"/>
</dbReference>
<evidence type="ECO:0000256" key="5">
    <source>
        <dbReference type="ARBA" id="ARBA00022832"/>
    </source>
</evidence>
<dbReference type="GO" id="GO:0004312">
    <property type="term" value="F:fatty acid synthase activity"/>
    <property type="evidence" value="ECO:0007669"/>
    <property type="project" value="TreeGrafter"/>
</dbReference>
<dbReference type="Gene3D" id="3.40.366.10">
    <property type="entry name" value="Malonyl-Coenzyme A Acyl Carrier Protein, domain 2"/>
    <property type="match status" value="1"/>
</dbReference>
<dbReference type="Pfam" id="PF00109">
    <property type="entry name" value="ketoacyl-synt"/>
    <property type="match status" value="1"/>
</dbReference>
<feature type="domain" description="Carrier" evidence="9">
    <location>
        <begin position="594"/>
        <end position="668"/>
    </location>
</feature>
<proteinExistence type="inferred from homology"/>
<dbReference type="CDD" id="cd05931">
    <property type="entry name" value="FAAL"/>
    <property type="match status" value="1"/>
</dbReference>
<comment type="function">
    <text evidence="7">Involved in production of the polyketide antibiotic thailandamide.</text>
</comment>
<dbReference type="InterPro" id="IPR020806">
    <property type="entry name" value="PKS_PP-bd"/>
</dbReference>
<name>A0AAE9ZWS5_9BACT</name>
<dbReference type="SUPFAM" id="SSF53901">
    <property type="entry name" value="Thiolase-like"/>
    <property type="match status" value="1"/>
</dbReference>
<dbReference type="InterPro" id="IPR016035">
    <property type="entry name" value="Acyl_Trfase/lysoPLipase"/>
</dbReference>
<dbReference type="Pfam" id="PF23024">
    <property type="entry name" value="AMP-dom_DIP2-like"/>
    <property type="match status" value="1"/>
</dbReference>
<feature type="domain" description="Carrier" evidence="9">
    <location>
        <begin position="2050"/>
        <end position="2125"/>
    </location>
</feature>
<keyword evidence="6" id="KW-0443">Lipid metabolism</keyword>
<dbReference type="InterPro" id="IPR016036">
    <property type="entry name" value="Malonyl_transacylase_ACP-bd"/>
</dbReference>
<dbReference type="CDD" id="cd08955">
    <property type="entry name" value="KR_2_FAS_SDR_x"/>
    <property type="match status" value="1"/>
</dbReference>
<dbReference type="SUPFAM" id="SSF55048">
    <property type="entry name" value="Probable ACP-binding domain of malonyl-CoA ACP transacylase"/>
    <property type="match status" value="1"/>
</dbReference>
<dbReference type="RefSeq" id="WP_330930246.1">
    <property type="nucleotide sequence ID" value="NZ_CP119075.1"/>
</dbReference>
<dbReference type="Pfam" id="PF00501">
    <property type="entry name" value="AMP-binding"/>
    <property type="match status" value="1"/>
</dbReference>
<dbReference type="Gene3D" id="3.40.50.720">
    <property type="entry name" value="NAD(P)-binding Rossmann-like Domain"/>
    <property type="match status" value="1"/>
</dbReference>
<evidence type="ECO:0000259" key="10">
    <source>
        <dbReference type="PROSITE" id="PS52004"/>
    </source>
</evidence>
<evidence type="ECO:0000256" key="6">
    <source>
        <dbReference type="ARBA" id="ARBA00023098"/>
    </source>
</evidence>
<evidence type="ECO:0000256" key="1">
    <source>
        <dbReference type="ARBA" id="ARBA00006432"/>
    </source>
</evidence>
<dbReference type="InterPro" id="IPR001227">
    <property type="entry name" value="Ac_transferase_dom_sf"/>
</dbReference>
<dbReference type="InterPro" id="IPR016039">
    <property type="entry name" value="Thiolase-like"/>
</dbReference>
<dbReference type="InterPro" id="IPR057326">
    <property type="entry name" value="KR_dom"/>
</dbReference>
<evidence type="ECO:0000256" key="7">
    <source>
        <dbReference type="ARBA" id="ARBA00054155"/>
    </source>
</evidence>
<organism evidence="11 12">
    <name type="scientific">Synoicihabitans lomoniglobus</name>
    <dbReference type="NCBI Taxonomy" id="2909285"/>
    <lineage>
        <taxon>Bacteria</taxon>
        <taxon>Pseudomonadati</taxon>
        <taxon>Verrucomicrobiota</taxon>
        <taxon>Opitutia</taxon>
        <taxon>Opitutales</taxon>
        <taxon>Opitutaceae</taxon>
        <taxon>Synoicihabitans</taxon>
    </lineage>
</organism>
<evidence type="ECO:0000256" key="8">
    <source>
        <dbReference type="SAM" id="MobiDB-lite"/>
    </source>
</evidence>
<keyword evidence="2" id="KW-0596">Phosphopantetheine</keyword>
<dbReference type="SUPFAM" id="SSF51735">
    <property type="entry name" value="NAD(P)-binding Rossmann-fold domains"/>
    <property type="match status" value="2"/>
</dbReference>
<dbReference type="PROSITE" id="PS00606">
    <property type="entry name" value="KS3_1"/>
    <property type="match status" value="1"/>
</dbReference>
<evidence type="ECO:0000256" key="2">
    <source>
        <dbReference type="ARBA" id="ARBA00022450"/>
    </source>
</evidence>
<reference evidence="11" key="1">
    <citation type="submission" date="2023-03" db="EMBL/GenBank/DDBJ databases">
        <title>Lomoglobus Profundus gen. nov., sp. nov., a novel member of the phylum Verrucomicrobia, isolated from deep-marine sediment of South China Sea.</title>
        <authorList>
            <person name="Ahmad T."/>
            <person name="Ishaq S.E."/>
            <person name="Wang F."/>
        </authorList>
    </citation>
    <scope>NUCLEOTIDE SEQUENCE</scope>
    <source>
        <strain evidence="11">LMO-M01</strain>
    </source>
</reference>
<dbReference type="PROSITE" id="PS00012">
    <property type="entry name" value="PHOSPHOPANTETHEINE"/>
    <property type="match status" value="1"/>
</dbReference>
<dbReference type="InterPro" id="IPR020841">
    <property type="entry name" value="PKS_Beta-ketoAc_synthase_dom"/>
</dbReference>
<dbReference type="InterPro" id="IPR032821">
    <property type="entry name" value="PKS_assoc"/>
</dbReference>
<dbReference type="SMART" id="SM00825">
    <property type="entry name" value="PKS_KS"/>
    <property type="match status" value="1"/>
</dbReference>
<dbReference type="InterPro" id="IPR009081">
    <property type="entry name" value="PP-bd_ACP"/>
</dbReference>
<dbReference type="InterPro" id="IPR018201">
    <property type="entry name" value="Ketoacyl_synth_AS"/>
</dbReference>
<dbReference type="PANTHER" id="PTHR43775">
    <property type="entry name" value="FATTY ACID SYNTHASE"/>
    <property type="match status" value="1"/>
</dbReference>
<sequence>MPANAPEPRFATLTALLSYRAAGAPDRRAYVHLADGENETASFTNAALHDRALLIAHRLARITTPGDRALLLYPPGLEFMAAFFGCLYAGVIAVPSYPPKRNRPDPRLQIISEDADAHLVLTDVTVLAEIEPRLQNTPSLRALTWLATDAESAPETDTPAPSLPDPRPDNLAFLQYTSGSTATPKGVMVSHSNLLHNLDDLDRGWEHDAHSVMITWLPIFHDMGLIYGALMPLYRGFLCVMLPPASFLQRPVRWLEAINRYRGTHSAAPNFAYDLCVASTTPEQRSALDLSSWHMSLNAAEPVRAHTLAAFNNAFAPAGLDPLTVKPGFGLAEATLKVTALPRAERVTIVHLDSDALARHEMREVSPDQAGATAIVGCGWGQVDNSSLIVDPDTFEPCSPDRVGEIWFRGPSAAQGYWQRDEASRETFQARLADGTGPFMRTGDLGFAKGREIFVTGRVKDLIILRGLNHYPQDIELTVERASDAIRASCTAAFSIDTPAGEALAIVAEVERTHLRKFDHDAVVSSLRSAVASHHELPVHRLVFLKPASIPKTSSGKIQRALCRRLLQEGELKIIAEWVQTTATPPAPNTASGDQLETFIREALATLLKVDAAHLDPTAPFAEQGVDSLAAVELSGLLEQHLGRRLPPTLAYDFPHLRALAKHLSETGSHPSTTPPAAPNETVHREPIAVVGMSCRFPGAPDIDAFWSLLTEGRDAITPVPADRWNAADHTAPAFGGFLAQVDQFDAEFFGLSAREANLLDPQQRLLLETSWEALEHAGIDPTSLAGTPTGVFMGISTHDYRLLLARSDQGTAAHTGTGNALSIAANRLSYWLDLRGPSLALDTACSSSLVALHHAVRSLRSGETSVALVGGVNLLLAPDVSESFAAAGMLAPDGHCKTFDADADGYVRGEGAGVAILKPLSAAQRDGDHIFALIHGSALNQDGRSNGLTAPNGPAQQAVIRAALRDAHVAPHQISFLETHGTGTALGDPIEVNAARAVLAVDRDPTAPCTLGAVKTQIGHLEAAAGMAGLIKTVLALEHRTLPGNLHLNSPSRHLDQAAPVLRLATTTTAWDAGKRFAGVSSFGFGGTNAHVILGEAPQQRTPRETPKHRAPAPYPLSARSPAALAALVQAHATHLRALPETTWPDAAITAATGRARWTHRVAVVATSPVEAAELLAAASASFRTDEPPRVAFLFSGQGSLFPGAGIDLIDTCPAFAAAFSRCQKHILEIAGWDVKEALGSEEKLAQTEFAQVALFTVEYSLACVWQAWGIKPVAVAGHSVGEYAAAVIAGAMELGPALSLLVTRARLMGALGETGAMAAIMASAENVAPLATQHGTEIGAYNSARQTVITGSAAAVKSTMVAAEAAGHRVALLSVRQGYHSVEMDPMLPDFTAAAKSAALGEPERVFISSSTGQRATGELATSEYWIQQIRRPVRWAAAAAALAAESCDVVIEVGPRNLLAALSAQSWPDQPVTWLTSLQRDTTGRTTLLQAASQAWSCGAPVDWHQVHAGIAHRRIALPTYPFQRERYWFADTSNTVPPLPDQGLIDRLTADDALTPSEIAAIPAVLAALHRTHRAHRAQTDEAAAITHEVKWHPAPLVANFTAADQGWLIVGHAPTLGKALPQATSAESFVPGPWNTVVHVAGSAAANVECHRLLTTIRGLLSSATSARLRIVTRAAAPVGPDDGIVLQLHHAAVWGMGLAFGLEQPERWGGLIDLPPQASADEIPALVAELQSDSGEDQVAWRSHRLVPRLNPVKLPQASPPPLSPHASYWVTGGLGGIGLQATRWLIDAGARHIILSSRSDPSDATRETLAAMADASGATIKIAAMDVTAEDAVNALLDEAAHTAHPVRGILHAAGVLRNQPIEDVTPTDIDQVLAPKVTGAQVLHQATRKRSLDFLVFFSSIASVWGSRWQLAYSAANGHLDALATHRRALDLPAVSINWGPWSGGGMAGAAEQKLLKRMGITALSAAINFSALNDTLAADRARVIVARVDWPVFRSLVELHRPKPLFENLEDPNTNDVTIDPATPNPWVQKWTLLQPDARDSAVRAWLQVELAAVLGLKSGRLPDVRTGFFDLGFDSLLAVEMRHRLSRALQRPFRATLAFDHSNIVALAAHIVSVLWPQVAAESSAPQTMTRIAPSPEIDPSATDEDLDAALNARLARLESLTRDD</sequence>
<dbReference type="SMART" id="SM01294">
    <property type="entry name" value="PKS_PP_betabranch"/>
    <property type="match status" value="2"/>
</dbReference>
<dbReference type="Pfam" id="PF02801">
    <property type="entry name" value="Ketoacyl-synt_C"/>
    <property type="match status" value="1"/>
</dbReference>
<dbReference type="Pfam" id="PF00698">
    <property type="entry name" value="Acyl_transf_1"/>
    <property type="match status" value="1"/>
</dbReference>
<dbReference type="SMART" id="SM00823">
    <property type="entry name" value="PKS_PP"/>
    <property type="match status" value="2"/>
</dbReference>
<dbReference type="InterPro" id="IPR006162">
    <property type="entry name" value="Ppantetheine_attach_site"/>
</dbReference>
<dbReference type="Gene3D" id="3.30.70.3290">
    <property type="match status" value="1"/>
</dbReference>
<feature type="domain" description="Ketosynthase family 3 (KS3)" evidence="10">
    <location>
        <begin position="685"/>
        <end position="1097"/>
    </location>
</feature>
<dbReference type="EMBL" id="CP119075">
    <property type="protein sequence ID" value="WED65716.1"/>
    <property type="molecule type" value="Genomic_DNA"/>
</dbReference>
<dbReference type="Gene3D" id="3.30.300.30">
    <property type="match status" value="1"/>
</dbReference>
<dbReference type="SUPFAM" id="SSF52151">
    <property type="entry name" value="FabD/lysophospholipase-like"/>
    <property type="match status" value="1"/>
</dbReference>
<keyword evidence="3" id="KW-0597">Phosphoprotein</keyword>
<dbReference type="InterPro" id="IPR045851">
    <property type="entry name" value="AMP-bd_C_sf"/>
</dbReference>
<protein>
    <submittedName>
        <fullName evidence="11">Type I polyketide synthase</fullName>
    </submittedName>
</protein>
<dbReference type="Proteomes" id="UP001218638">
    <property type="component" value="Chromosome"/>
</dbReference>
<dbReference type="Gene3D" id="3.40.50.12780">
    <property type="entry name" value="N-terminal domain of ligase-like"/>
    <property type="match status" value="1"/>
</dbReference>
<dbReference type="SUPFAM" id="SSF47336">
    <property type="entry name" value="ACP-like"/>
    <property type="match status" value="2"/>
</dbReference>
<dbReference type="InterPro" id="IPR042099">
    <property type="entry name" value="ANL_N_sf"/>
</dbReference>
<dbReference type="GO" id="GO:0006633">
    <property type="term" value="P:fatty acid biosynthetic process"/>
    <property type="evidence" value="ECO:0007669"/>
    <property type="project" value="InterPro"/>
</dbReference>
<dbReference type="InterPro" id="IPR036736">
    <property type="entry name" value="ACP-like_sf"/>
</dbReference>
<dbReference type="CDD" id="cd00833">
    <property type="entry name" value="PKS"/>
    <property type="match status" value="1"/>
</dbReference>
<gene>
    <name evidence="11" type="ORF">PXH66_02500</name>
</gene>
<dbReference type="SMART" id="SM00822">
    <property type="entry name" value="PKS_KR"/>
    <property type="match status" value="1"/>
</dbReference>
<dbReference type="SUPFAM" id="SSF56801">
    <property type="entry name" value="Acetyl-CoA synthetase-like"/>
    <property type="match status" value="1"/>
</dbReference>
<evidence type="ECO:0000313" key="11">
    <source>
        <dbReference type="EMBL" id="WED65716.1"/>
    </source>
</evidence>
<dbReference type="Pfam" id="PF16197">
    <property type="entry name" value="KAsynt_C_assoc"/>
    <property type="match status" value="1"/>
</dbReference>
<dbReference type="InterPro" id="IPR025110">
    <property type="entry name" value="AMP-bd_C"/>
</dbReference>
<dbReference type="Gene3D" id="1.10.1200.10">
    <property type="entry name" value="ACP-like"/>
    <property type="match status" value="2"/>
</dbReference>
<evidence type="ECO:0000256" key="3">
    <source>
        <dbReference type="ARBA" id="ARBA00022553"/>
    </source>
</evidence>
<dbReference type="PROSITE" id="PS50075">
    <property type="entry name" value="CARRIER"/>
    <property type="match status" value="2"/>
</dbReference>
<dbReference type="SMART" id="SM00827">
    <property type="entry name" value="PKS_AT"/>
    <property type="match status" value="1"/>
</dbReference>
<dbReference type="Pfam" id="PF08659">
    <property type="entry name" value="KR"/>
    <property type="match status" value="1"/>
</dbReference>
<dbReference type="PANTHER" id="PTHR43775:SF37">
    <property type="entry name" value="SI:DKEY-61P9.11"/>
    <property type="match status" value="1"/>
</dbReference>
<dbReference type="InterPro" id="IPR014031">
    <property type="entry name" value="Ketoacyl_synth_C"/>
</dbReference>
<evidence type="ECO:0000313" key="12">
    <source>
        <dbReference type="Proteomes" id="UP001218638"/>
    </source>
</evidence>
<dbReference type="GO" id="GO:0071766">
    <property type="term" value="P:Actinobacterium-type cell wall biogenesis"/>
    <property type="evidence" value="ECO:0007669"/>
    <property type="project" value="UniProtKB-ARBA"/>
</dbReference>
<dbReference type="PROSITE" id="PS52004">
    <property type="entry name" value="KS3_2"/>
    <property type="match status" value="1"/>
</dbReference>
<evidence type="ECO:0000259" key="9">
    <source>
        <dbReference type="PROSITE" id="PS50075"/>
    </source>
</evidence>
<dbReference type="InterPro" id="IPR013968">
    <property type="entry name" value="PKS_KR"/>
</dbReference>
<feature type="region of interest" description="Disordered" evidence="8">
    <location>
        <begin position="2135"/>
        <end position="2154"/>
    </location>
</feature>
<dbReference type="InterPro" id="IPR014030">
    <property type="entry name" value="Ketoacyl_synth_N"/>
</dbReference>
<dbReference type="InterPro" id="IPR050091">
    <property type="entry name" value="PKS_NRPS_Biosynth_Enz"/>
</dbReference>
<keyword evidence="4" id="KW-0808">Transferase</keyword>
<dbReference type="FunFam" id="3.40.47.10:FF:000019">
    <property type="entry name" value="Polyketide synthase type I"/>
    <property type="match status" value="1"/>
</dbReference>
<dbReference type="InterPro" id="IPR000873">
    <property type="entry name" value="AMP-dep_synth/lig_dom"/>
</dbReference>
<dbReference type="GO" id="GO:0004315">
    <property type="term" value="F:3-oxoacyl-[acyl-carrier-protein] synthase activity"/>
    <property type="evidence" value="ECO:0007669"/>
    <property type="project" value="InterPro"/>
</dbReference>
<dbReference type="Gene3D" id="3.40.47.10">
    <property type="match status" value="1"/>
</dbReference>
<evidence type="ECO:0000256" key="4">
    <source>
        <dbReference type="ARBA" id="ARBA00022679"/>
    </source>
</evidence>
<dbReference type="GO" id="GO:0031177">
    <property type="term" value="F:phosphopantetheine binding"/>
    <property type="evidence" value="ECO:0007669"/>
    <property type="project" value="InterPro"/>
</dbReference>
<comment type="similarity">
    <text evidence="1">Belongs to the ATP-dependent AMP-binding enzyme family.</text>
</comment>
<dbReference type="FunFam" id="3.40.50.12780:FF:000013">
    <property type="entry name" value="Long-chain-fatty-acid--AMP ligase FadD32"/>
    <property type="match status" value="1"/>
</dbReference>
<keyword evidence="5" id="KW-0276">Fatty acid metabolism</keyword>